<dbReference type="HOGENOM" id="CLU_859797_0_0_9"/>
<accession>G2T3W4</accession>
<dbReference type="AlphaFoldDB" id="G2T3W4"/>
<sequence length="317" mass="37514">MGYDAYVHIKKKYTKLAIEKLLMLMDYEKRGDSFYCGNDDDYKFFTGVHVWLCDENEEEWVYRVRSQYFAVGYDLQKMNETIRCLKQYCDASFESDYGKNRYFPEATLIKGAESGCYFAVERLFNNFSSLKHTLSKYPSDVEAEKSMYEISGIPTPNMFNANVYSTYLCSLIEEYFRTTYIALLKYSDRKEKILNVKFSPYDMVDISNGEKTVEEVFASTLSFQNIQKICSNFHALDNKLDIGQALKKPYHNRKKNLYEQVNDILERRHGLIHRLEIDDSYCTESLQKDIQDVIVAIRRVYSYLCKYYNWEEQEVSL</sequence>
<evidence type="ECO:0000313" key="2">
    <source>
        <dbReference type="Proteomes" id="UP000008178"/>
    </source>
</evidence>
<dbReference type="OrthoDB" id="8479606at2"/>
<dbReference type="RefSeq" id="WP_014080271.1">
    <property type="nucleotide sequence ID" value="NC_015977.1"/>
</dbReference>
<evidence type="ECO:0000313" key="1">
    <source>
        <dbReference type="EMBL" id="AEN97251.1"/>
    </source>
</evidence>
<dbReference type="BioCyc" id="RHOM585394:G1H02-2138-MONOMER"/>
<gene>
    <name evidence="1" type="ordered locus">RHOM_10710</name>
</gene>
<dbReference type="KEGG" id="rho:RHOM_10710"/>
<protein>
    <recommendedName>
        <fullName evidence="3">RiboL-PSP-HEPN domain-containing protein</fullName>
    </recommendedName>
</protein>
<dbReference type="STRING" id="585394.RHOM_10710"/>
<dbReference type="eggNOG" id="ENOG50337MY">
    <property type="taxonomic scope" value="Bacteria"/>
</dbReference>
<dbReference type="GeneID" id="93723906"/>
<keyword evidence="2" id="KW-1185">Reference proteome</keyword>
<reference evidence="1 2" key="1">
    <citation type="journal article" date="2015" name="Genome Announc.">
        <title>Complete genome sequence of the human gut symbiont Roseburia hominis.</title>
        <authorList>
            <person name="Travis A.J."/>
            <person name="Kelly D."/>
            <person name="Flint H.J."/>
            <person name="Aminov R.I."/>
        </authorList>
    </citation>
    <scope>NUCLEOTIDE SEQUENCE [LARGE SCALE GENOMIC DNA]</scope>
    <source>
        <strain evidence="2">DSM 16839 / JCM 17582 / NCIMB 14029 / A2-183</strain>
    </source>
</reference>
<proteinExistence type="predicted"/>
<organism evidence="1 2">
    <name type="scientific">Roseburia hominis (strain DSM 16839 / JCM 17582 / NCIMB 14029 / A2-183)</name>
    <dbReference type="NCBI Taxonomy" id="585394"/>
    <lineage>
        <taxon>Bacteria</taxon>
        <taxon>Bacillati</taxon>
        <taxon>Bacillota</taxon>
        <taxon>Clostridia</taxon>
        <taxon>Lachnospirales</taxon>
        <taxon>Lachnospiraceae</taxon>
        <taxon>Roseburia</taxon>
    </lineage>
</organism>
<dbReference type="EMBL" id="CP003040">
    <property type="protein sequence ID" value="AEN97251.1"/>
    <property type="molecule type" value="Genomic_DNA"/>
</dbReference>
<name>G2T3W4_ROSHA</name>
<dbReference type="Proteomes" id="UP000008178">
    <property type="component" value="Chromosome"/>
</dbReference>
<evidence type="ECO:0008006" key="3">
    <source>
        <dbReference type="Google" id="ProtNLM"/>
    </source>
</evidence>